<dbReference type="Proteomes" id="UP000250572">
    <property type="component" value="Unassembled WGS sequence"/>
</dbReference>
<dbReference type="AlphaFoldDB" id="A0A315V654"/>
<dbReference type="GO" id="GO:0003676">
    <property type="term" value="F:nucleic acid binding"/>
    <property type="evidence" value="ECO:0007669"/>
    <property type="project" value="InterPro"/>
</dbReference>
<gene>
    <name evidence="1" type="ORF">CCH79_00005657</name>
</gene>
<comment type="caution">
    <text evidence="1">The sequence shown here is derived from an EMBL/GenBank/DDBJ whole genome shotgun (WGS) entry which is preliminary data.</text>
</comment>
<protein>
    <submittedName>
        <fullName evidence="1">Uncharacterized protein</fullName>
    </submittedName>
</protein>
<proteinExistence type="predicted"/>
<keyword evidence="2" id="KW-1185">Reference proteome</keyword>
<sequence length="253" mass="27690">MVVERLVKNLSRQQEGFIAAASLQLIIGSSSHERSPRLGDPGNLKGSRAQDAVILLKISREVTVIHSTDKKDVGGGTSIFCRMLEVNPRKRVRPQPLTVAGEGCFTKASMKAMGPMQIGRTAAEKLMGSLRNSSNIPAFSLGESASTPIRLVPAVEVHVRASQRSVVRAAVYQETLDRLILPSADELYGGTDFIFRYNLAPAYISKTIITKFNDSVLAVLCWPANLLGLNPTEHEWSIVKRNTTDTMQGKQCR</sequence>
<evidence type="ECO:0000313" key="1">
    <source>
        <dbReference type="EMBL" id="PWA18800.1"/>
    </source>
</evidence>
<name>A0A315V654_GAMAF</name>
<dbReference type="InterPro" id="IPR036397">
    <property type="entry name" value="RNaseH_sf"/>
</dbReference>
<organism evidence="1 2">
    <name type="scientific">Gambusia affinis</name>
    <name type="common">Western mosquitofish</name>
    <name type="synonym">Heterandria affinis</name>
    <dbReference type="NCBI Taxonomy" id="33528"/>
    <lineage>
        <taxon>Eukaryota</taxon>
        <taxon>Metazoa</taxon>
        <taxon>Chordata</taxon>
        <taxon>Craniata</taxon>
        <taxon>Vertebrata</taxon>
        <taxon>Euteleostomi</taxon>
        <taxon>Actinopterygii</taxon>
        <taxon>Neopterygii</taxon>
        <taxon>Teleostei</taxon>
        <taxon>Neoteleostei</taxon>
        <taxon>Acanthomorphata</taxon>
        <taxon>Ovalentaria</taxon>
        <taxon>Atherinomorphae</taxon>
        <taxon>Cyprinodontiformes</taxon>
        <taxon>Poeciliidae</taxon>
        <taxon>Poeciliinae</taxon>
        <taxon>Gambusia</taxon>
    </lineage>
</organism>
<dbReference type="EMBL" id="NHOQ01002284">
    <property type="protein sequence ID" value="PWA18800.1"/>
    <property type="molecule type" value="Genomic_DNA"/>
</dbReference>
<dbReference type="Gene3D" id="3.30.420.10">
    <property type="entry name" value="Ribonuclease H-like superfamily/Ribonuclease H"/>
    <property type="match status" value="1"/>
</dbReference>
<accession>A0A315V654</accession>
<evidence type="ECO:0000313" key="2">
    <source>
        <dbReference type="Proteomes" id="UP000250572"/>
    </source>
</evidence>
<reference evidence="1 2" key="1">
    <citation type="journal article" date="2018" name="G3 (Bethesda)">
        <title>A High-Quality Reference Genome for the Invasive Mosquitofish Gambusia affinis Using a Chicago Library.</title>
        <authorList>
            <person name="Hoffberg S.L."/>
            <person name="Troendle N.J."/>
            <person name="Glenn T.C."/>
            <person name="Mahmud O."/>
            <person name="Louha S."/>
            <person name="Chalopin D."/>
            <person name="Bennetzen J.L."/>
            <person name="Mauricio R."/>
        </authorList>
    </citation>
    <scope>NUCLEOTIDE SEQUENCE [LARGE SCALE GENOMIC DNA]</scope>
    <source>
        <strain evidence="1">NE01/NJP1002.9</strain>
        <tissue evidence="1">Muscle</tissue>
    </source>
</reference>